<dbReference type="RefSeq" id="WP_010829336.1">
    <property type="nucleotide sequence ID" value="NZ_KB944861.1"/>
</dbReference>
<feature type="non-terminal residue" evidence="1">
    <location>
        <position position="224"/>
    </location>
</feature>
<reference evidence="1 2" key="1">
    <citation type="submission" date="2013-02" db="EMBL/GenBank/DDBJ databases">
        <title>The Genome Sequence of Enterococcus faecalis ATCC_6055.</title>
        <authorList>
            <consortium name="The Broad Institute Genome Sequencing Platform"/>
            <consortium name="The Broad Institute Genome Sequencing Center for Infectious Disease"/>
            <person name="Earl A.M."/>
            <person name="Gilmore M.S."/>
            <person name="Lebreton F."/>
            <person name="Walker B."/>
            <person name="Young S.K."/>
            <person name="Zeng Q."/>
            <person name="Gargeya S."/>
            <person name="Fitzgerald M."/>
            <person name="Haas B."/>
            <person name="Abouelleil A."/>
            <person name="Alvarado L."/>
            <person name="Arachchi H.M."/>
            <person name="Berlin A.M."/>
            <person name="Chapman S.B."/>
            <person name="Dewar J."/>
            <person name="Goldberg J."/>
            <person name="Griggs A."/>
            <person name="Gujja S."/>
            <person name="Hansen M."/>
            <person name="Howarth C."/>
            <person name="Imamovic A."/>
            <person name="Larimer J."/>
            <person name="McCowan C."/>
            <person name="Murphy C."/>
            <person name="Neiman D."/>
            <person name="Pearson M."/>
            <person name="Priest M."/>
            <person name="Roberts A."/>
            <person name="Saif S."/>
            <person name="Shea T."/>
            <person name="Sisk P."/>
            <person name="Sykes S."/>
            <person name="Wortman J."/>
            <person name="Nusbaum C."/>
            <person name="Birren B."/>
        </authorList>
    </citation>
    <scope>NUCLEOTIDE SEQUENCE [LARGE SCALE GENOMIC DNA]</scope>
    <source>
        <strain evidence="1 2">ATCC 6055</strain>
    </source>
</reference>
<dbReference type="Gene3D" id="1.10.510.10">
    <property type="entry name" value="Transferase(Phosphotransferase) domain 1"/>
    <property type="match status" value="1"/>
</dbReference>
<dbReference type="AlphaFoldDB" id="R3HGQ9"/>
<protein>
    <submittedName>
        <fullName evidence="1">Uncharacterized protein</fullName>
    </submittedName>
</protein>
<evidence type="ECO:0000313" key="2">
    <source>
        <dbReference type="Proteomes" id="UP000013638"/>
    </source>
</evidence>
<dbReference type="Pfam" id="PF10140">
    <property type="entry name" value="YukC"/>
    <property type="match status" value="1"/>
</dbReference>
<dbReference type="HOGENOM" id="CLU_1276036_0_0_9"/>
<dbReference type="InterPro" id="IPR018778">
    <property type="entry name" value="T7SS_EssB"/>
</dbReference>
<name>R3HGQ9_ENTFL</name>
<proteinExistence type="predicted"/>
<gene>
    <name evidence="1" type="ORF">WOU_03215</name>
</gene>
<sequence>MSELKDISETITLEATKEYVQVTLQANQYQLEKLEQFQQFLKPSRGFLSGKIMQATEEALVIQYSKDQYTQSILKAIKKMDQYERLLLAQKVHYLVDFLGTPVQPFIHPENIYILGEELLIAHRGFMQAIVPYSTNEEQFFKQYRALILAILHPKYEYEQLIQGNGTLKDTLSKQLQEAKTINEIEQIIGEQVIRQKAKREAETKLVSKKSYLTFKWASLVLLA</sequence>
<organism evidence="1 2">
    <name type="scientific">Enterococcus faecalis ATCC 6055</name>
    <dbReference type="NCBI Taxonomy" id="1169311"/>
    <lineage>
        <taxon>Bacteria</taxon>
        <taxon>Bacillati</taxon>
        <taxon>Bacillota</taxon>
        <taxon>Bacilli</taxon>
        <taxon>Lactobacillales</taxon>
        <taxon>Enterococcaceae</taxon>
        <taxon>Enterococcus</taxon>
    </lineage>
</organism>
<dbReference type="EMBL" id="ASDZ01000060">
    <property type="protein sequence ID" value="EOK04668.1"/>
    <property type="molecule type" value="Genomic_DNA"/>
</dbReference>
<evidence type="ECO:0000313" key="1">
    <source>
        <dbReference type="EMBL" id="EOK04668.1"/>
    </source>
</evidence>
<dbReference type="Proteomes" id="UP000013638">
    <property type="component" value="Unassembled WGS sequence"/>
</dbReference>
<accession>R3HGQ9</accession>
<comment type="caution">
    <text evidence="1">The sequence shown here is derived from an EMBL/GenBank/DDBJ whole genome shotgun (WGS) entry which is preliminary data.</text>
</comment>